<name>A0A0E9VLZ9_ANGAN</name>
<keyword evidence="1" id="KW-0472">Membrane</keyword>
<feature type="transmembrane region" description="Helical" evidence="1">
    <location>
        <begin position="6"/>
        <end position="30"/>
    </location>
</feature>
<reference evidence="2" key="2">
    <citation type="journal article" date="2015" name="Fish Shellfish Immunol.">
        <title>Early steps in the European eel (Anguilla anguilla)-Vibrio vulnificus interaction in the gills: Role of the RtxA13 toxin.</title>
        <authorList>
            <person name="Callol A."/>
            <person name="Pajuelo D."/>
            <person name="Ebbesson L."/>
            <person name="Teles M."/>
            <person name="MacKenzie S."/>
            <person name="Amaro C."/>
        </authorList>
    </citation>
    <scope>NUCLEOTIDE SEQUENCE</scope>
</reference>
<proteinExistence type="predicted"/>
<reference evidence="2" key="1">
    <citation type="submission" date="2014-11" db="EMBL/GenBank/DDBJ databases">
        <authorList>
            <person name="Amaro Gonzalez C."/>
        </authorList>
    </citation>
    <scope>NUCLEOTIDE SEQUENCE</scope>
</reference>
<sequence length="38" mass="4109">MTLSSQGISLYLVGMAFALILVIPELSFLVSKLSHLCL</sequence>
<keyword evidence="1" id="KW-1133">Transmembrane helix</keyword>
<dbReference type="AlphaFoldDB" id="A0A0E9VLZ9"/>
<evidence type="ECO:0000313" key="2">
    <source>
        <dbReference type="EMBL" id="JAH78430.1"/>
    </source>
</evidence>
<protein>
    <submittedName>
        <fullName evidence="2">Uncharacterized protein</fullName>
    </submittedName>
</protein>
<keyword evidence="1" id="KW-0812">Transmembrane</keyword>
<dbReference type="EMBL" id="GBXM01030147">
    <property type="protein sequence ID" value="JAH78430.1"/>
    <property type="molecule type" value="Transcribed_RNA"/>
</dbReference>
<organism evidence="2">
    <name type="scientific">Anguilla anguilla</name>
    <name type="common">European freshwater eel</name>
    <name type="synonym">Muraena anguilla</name>
    <dbReference type="NCBI Taxonomy" id="7936"/>
    <lineage>
        <taxon>Eukaryota</taxon>
        <taxon>Metazoa</taxon>
        <taxon>Chordata</taxon>
        <taxon>Craniata</taxon>
        <taxon>Vertebrata</taxon>
        <taxon>Euteleostomi</taxon>
        <taxon>Actinopterygii</taxon>
        <taxon>Neopterygii</taxon>
        <taxon>Teleostei</taxon>
        <taxon>Anguilliformes</taxon>
        <taxon>Anguillidae</taxon>
        <taxon>Anguilla</taxon>
    </lineage>
</organism>
<accession>A0A0E9VLZ9</accession>
<evidence type="ECO:0000256" key="1">
    <source>
        <dbReference type="SAM" id="Phobius"/>
    </source>
</evidence>